<dbReference type="RefSeq" id="WP_128214241.1">
    <property type="nucleotide sequence ID" value="NZ_CP025746.1"/>
</dbReference>
<dbReference type="PANTHER" id="PTHR35339:SF4">
    <property type="entry name" value="LINALOOL DEHYDRATASE_ISOMERASE DOMAIN-CONTAINING PROTEIN"/>
    <property type="match status" value="1"/>
</dbReference>
<gene>
    <name evidence="2" type="ORF">C1I91_18745</name>
</gene>
<evidence type="ECO:0000259" key="1">
    <source>
        <dbReference type="Pfam" id="PF10022"/>
    </source>
</evidence>
<proteinExistence type="predicted"/>
<keyword evidence="3" id="KW-1185">Reference proteome</keyword>
<name>A0A3R5V9Z2_9CLOT</name>
<dbReference type="OrthoDB" id="9813465at2"/>
<dbReference type="Proteomes" id="UP000286268">
    <property type="component" value="Chromosome"/>
</dbReference>
<dbReference type="InterPro" id="IPR016624">
    <property type="entry name" value="UCP014753"/>
</dbReference>
<protein>
    <recommendedName>
        <fullName evidence="1">DUF2264 domain-containing protein</fullName>
    </recommendedName>
</protein>
<dbReference type="AlphaFoldDB" id="A0A3R5V9Z2"/>
<dbReference type="Pfam" id="PF10022">
    <property type="entry name" value="DUF2264"/>
    <property type="match status" value="1"/>
</dbReference>
<dbReference type="EMBL" id="CP025746">
    <property type="protein sequence ID" value="QAA33521.1"/>
    <property type="molecule type" value="Genomic_DNA"/>
</dbReference>
<sequence length="684" mass="78716">MIFQPKTLDFSISPYTGLTRESWIEAGEYLLTGVFQNIKSFKDPVVMPRKETEVTYPHNSSPSDFYELETKAEIFEGLARSLFIAAPLIHNNPELKICNYSIRDYYKEHILRACTKGDANYVGDFFELMNIVQSKDPFRAFQQTVETCALVVCLWTCKSEIWDTYNKEEKDKIADFLSSYAHANTVPQNWRLFNMLDLAFLYREGYEIDEDIMLDHAQAILNYYAGDGWYRDGHCFDYYSCWAFNVYGPIWNQWYGYEKEPYIAKQIEENSNKLMETYGDFFDKDGFTNMWGRSNIYRNASTSAFDGNFLLKNPKADPGLSRRIASGSLLQFFTREDFLHEGVPTLGFYGQFSPLVQGYSCAGSPLWLGKAFLCLHFPADHPFWTAKENNGTWDTLSDHEVKETVLNGPALCFTNHGANGETILRTGKIVKNINDEHGMWNYSKLCFNTKYPWEAAPAKNVEAQQYVLQDITDASYEKCNVTFWHGLKDGVLYRRQFFNYDLTRESMWMQAVNLADFPVNYGIMRVDKLRLYRRPVAVTLGAYGFPDNGTEVIHRENGNGKAIILKGYDFTGREKQLAMTVFDGFDEIDMLHSQGTNPDSEQSIIVYGKLTRKKQYGYEPYVMISQVITKESHEDFTEEELFPIASVEYTDAKRCGGYGPVTVNLKNGSSKTIVFEGIEENLQL</sequence>
<reference evidence="2 3" key="1">
    <citation type="submission" date="2018-01" db="EMBL/GenBank/DDBJ databases">
        <title>Genome Sequencing and Assembly of Anaerobacter polyendosporus strain CT4.</title>
        <authorList>
            <person name="Tachaapaikoon C."/>
            <person name="Sutheeworapong S."/>
            <person name="Jenjaroenpun P."/>
            <person name="Wongsurawat T."/>
            <person name="Nookeaw I."/>
            <person name="Cheawchanlertfa P."/>
            <person name="Kosugi A."/>
            <person name="Cheevadhanarak S."/>
            <person name="Ratanakhanokchai K."/>
        </authorList>
    </citation>
    <scope>NUCLEOTIDE SEQUENCE [LARGE SCALE GENOMIC DNA]</scope>
    <source>
        <strain evidence="2 3">CT4</strain>
    </source>
</reference>
<dbReference type="PANTHER" id="PTHR35339">
    <property type="entry name" value="LINALOOL DEHYDRATASE_ISOMERASE DOMAIN-CONTAINING PROTEIN"/>
    <property type="match status" value="1"/>
</dbReference>
<dbReference type="KEGG" id="cmah:C1I91_18745"/>
<feature type="domain" description="DUF2264" evidence="1">
    <location>
        <begin position="19"/>
        <end position="390"/>
    </location>
</feature>
<dbReference type="InterPro" id="IPR049349">
    <property type="entry name" value="DUF2264_N"/>
</dbReference>
<accession>A0A3R5V9Z2</accession>
<evidence type="ECO:0000313" key="3">
    <source>
        <dbReference type="Proteomes" id="UP000286268"/>
    </source>
</evidence>
<organism evidence="2 3">
    <name type="scientific">Clostridium manihotivorum</name>
    <dbReference type="NCBI Taxonomy" id="2320868"/>
    <lineage>
        <taxon>Bacteria</taxon>
        <taxon>Bacillati</taxon>
        <taxon>Bacillota</taxon>
        <taxon>Clostridia</taxon>
        <taxon>Eubacteriales</taxon>
        <taxon>Clostridiaceae</taxon>
        <taxon>Clostridium</taxon>
    </lineage>
</organism>
<evidence type="ECO:0000313" key="2">
    <source>
        <dbReference type="EMBL" id="QAA33521.1"/>
    </source>
</evidence>